<dbReference type="EMBL" id="PGGS01000131">
    <property type="protein sequence ID" value="PNH08405.1"/>
    <property type="molecule type" value="Genomic_DNA"/>
</dbReference>
<dbReference type="SUPFAM" id="SSF52743">
    <property type="entry name" value="Subtilisin-like"/>
    <property type="match status" value="1"/>
</dbReference>
<dbReference type="OrthoDB" id="534383at2759"/>
<dbReference type="InterPro" id="IPR008979">
    <property type="entry name" value="Galactose-bd-like_sf"/>
</dbReference>
<evidence type="ECO:0000256" key="5">
    <source>
        <dbReference type="SAM" id="MobiDB-lite"/>
    </source>
</evidence>
<evidence type="ECO:0000256" key="2">
    <source>
        <dbReference type="ARBA" id="ARBA00022670"/>
    </source>
</evidence>
<name>A0A2J8A7C1_9CHLO</name>
<proteinExistence type="inferred from homology"/>
<dbReference type="Pfam" id="PF00082">
    <property type="entry name" value="Peptidase_S8"/>
    <property type="match status" value="1"/>
</dbReference>
<organism evidence="7 8">
    <name type="scientific">Tetrabaena socialis</name>
    <dbReference type="NCBI Taxonomy" id="47790"/>
    <lineage>
        <taxon>Eukaryota</taxon>
        <taxon>Viridiplantae</taxon>
        <taxon>Chlorophyta</taxon>
        <taxon>core chlorophytes</taxon>
        <taxon>Chlorophyceae</taxon>
        <taxon>CS clade</taxon>
        <taxon>Chlamydomonadales</taxon>
        <taxon>Tetrabaenaceae</taxon>
        <taxon>Tetrabaena</taxon>
    </lineage>
</organism>
<feature type="compositionally biased region" description="Low complexity" evidence="5">
    <location>
        <begin position="22"/>
        <end position="35"/>
    </location>
</feature>
<sequence length="323" mass="32252">MAPGLGITSAGLGGNAAGGQCSTSTASMSGTSMATPQASGSAALARQYLRSGFYPTGAPNEPASAPFVPSGILLKALLIAGAKSMEGGTVTATGATMGPPPDGYQGWGRLSLAGSLPLRGVTDPRVSLQLADGGQFKPRGQDVVLEGLVATGTGPVVVVLAWYDYPADENAAAALVNDLDLVVTLAGGGRGRNRTAAVTVYGNNPDTGAASLRASATTARHEPPFNSPPALSRPARPASPALPGTPDRVNTVECVRLRAPPAGSPITVRVRAFRMASGLIGGADARLPQRFAVAAVGHLTGSWASPLNPAFLQGPPPPAAGPP</sequence>
<reference evidence="7 8" key="1">
    <citation type="journal article" date="2017" name="Mol. Biol. Evol.">
        <title>The 4-celled Tetrabaena socialis nuclear genome reveals the essential components for genetic control of cell number at the origin of multicellularity in the volvocine lineage.</title>
        <authorList>
            <person name="Featherston J."/>
            <person name="Arakaki Y."/>
            <person name="Hanschen E.R."/>
            <person name="Ferris P.J."/>
            <person name="Michod R.E."/>
            <person name="Olson B.J.S.C."/>
            <person name="Nozaki H."/>
            <person name="Durand P.M."/>
        </authorList>
    </citation>
    <scope>NUCLEOTIDE SEQUENCE [LARGE SCALE GENOMIC DNA]</scope>
    <source>
        <strain evidence="7 8">NIES-571</strain>
    </source>
</reference>
<dbReference type="PROSITE" id="PS00138">
    <property type="entry name" value="SUBTILASE_SER"/>
    <property type="match status" value="1"/>
</dbReference>
<evidence type="ECO:0000259" key="6">
    <source>
        <dbReference type="Pfam" id="PF00082"/>
    </source>
</evidence>
<feature type="region of interest" description="Disordered" evidence="5">
    <location>
        <begin position="15"/>
        <end position="36"/>
    </location>
</feature>
<keyword evidence="8" id="KW-1185">Reference proteome</keyword>
<dbReference type="GO" id="GO:0006508">
    <property type="term" value="P:proteolysis"/>
    <property type="evidence" value="ECO:0007669"/>
    <property type="project" value="UniProtKB-KW"/>
</dbReference>
<dbReference type="PANTHER" id="PTHR43399:SF4">
    <property type="entry name" value="CELL WALL-ASSOCIATED PROTEASE"/>
    <property type="match status" value="1"/>
</dbReference>
<comment type="similarity">
    <text evidence="1">Belongs to the peptidase S8 family.</text>
</comment>
<feature type="compositionally biased region" description="Low complexity" evidence="5">
    <location>
        <begin position="228"/>
        <end position="242"/>
    </location>
</feature>
<dbReference type="Proteomes" id="UP000236333">
    <property type="component" value="Unassembled WGS sequence"/>
</dbReference>
<protein>
    <submittedName>
        <fullName evidence="7">Serine protease/ABC transporter B family protein tagD</fullName>
    </submittedName>
</protein>
<keyword evidence="2 7" id="KW-0645">Protease</keyword>
<feature type="compositionally biased region" description="Low complexity" evidence="5">
    <location>
        <begin position="209"/>
        <end position="218"/>
    </location>
</feature>
<dbReference type="AlphaFoldDB" id="A0A2J8A7C1"/>
<dbReference type="Gene3D" id="2.60.120.380">
    <property type="match status" value="1"/>
</dbReference>
<dbReference type="InterPro" id="IPR051048">
    <property type="entry name" value="Peptidase_S8/S53_subtilisin"/>
</dbReference>
<feature type="non-terminal residue" evidence="7">
    <location>
        <position position="323"/>
    </location>
</feature>
<evidence type="ECO:0000256" key="1">
    <source>
        <dbReference type="ARBA" id="ARBA00011073"/>
    </source>
</evidence>
<dbReference type="PANTHER" id="PTHR43399">
    <property type="entry name" value="SUBTILISIN-RELATED"/>
    <property type="match status" value="1"/>
</dbReference>
<keyword evidence="3" id="KW-0378">Hydrolase</keyword>
<dbReference type="InterPro" id="IPR036852">
    <property type="entry name" value="Peptidase_S8/S53_dom_sf"/>
</dbReference>
<evidence type="ECO:0000313" key="8">
    <source>
        <dbReference type="Proteomes" id="UP000236333"/>
    </source>
</evidence>
<feature type="region of interest" description="Disordered" evidence="5">
    <location>
        <begin position="207"/>
        <end position="247"/>
    </location>
</feature>
<evidence type="ECO:0000313" key="7">
    <source>
        <dbReference type="EMBL" id="PNH08405.1"/>
    </source>
</evidence>
<gene>
    <name evidence="7" type="ORF">TSOC_005018</name>
</gene>
<accession>A0A2J8A7C1</accession>
<feature type="domain" description="Peptidase S8/S53" evidence="6">
    <location>
        <begin position="20"/>
        <end position="82"/>
    </location>
</feature>
<evidence type="ECO:0000256" key="4">
    <source>
        <dbReference type="ARBA" id="ARBA00022825"/>
    </source>
</evidence>
<evidence type="ECO:0000256" key="3">
    <source>
        <dbReference type="ARBA" id="ARBA00022801"/>
    </source>
</evidence>
<keyword evidence="4" id="KW-0720">Serine protease</keyword>
<dbReference type="SUPFAM" id="SSF49785">
    <property type="entry name" value="Galactose-binding domain-like"/>
    <property type="match status" value="1"/>
</dbReference>
<dbReference type="GO" id="GO:0004252">
    <property type="term" value="F:serine-type endopeptidase activity"/>
    <property type="evidence" value="ECO:0007669"/>
    <property type="project" value="InterPro"/>
</dbReference>
<comment type="caution">
    <text evidence="7">The sequence shown here is derived from an EMBL/GenBank/DDBJ whole genome shotgun (WGS) entry which is preliminary data.</text>
</comment>
<dbReference type="Gene3D" id="3.40.50.200">
    <property type="entry name" value="Peptidase S8/S53 domain"/>
    <property type="match status" value="1"/>
</dbReference>
<dbReference type="InterPro" id="IPR023828">
    <property type="entry name" value="Peptidase_S8_Ser-AS"/>
</dbReference>
<dbReference type="InterPro" id="IPR000209">
    <property type="entry name" value="Peptidase_S8/S53_dom"/>
</dbReference>